<evidence type="ECO:0000256" key="1">
    <source>
        <dbReference type="SAM" id="SignalP"/>
    </source>
</evidence>
<protein>
    <submittedName>
        <fullName evidence="2">Uncharacterized protein</fullName>
    </submittedName>
</protein>
<keyword evidence="3" id="KW-1185">Reference proteome</keyword>
<evidence type="ECO:0000313" key="2">
    <source>
        <dbReference type="EMBL" id="AQW21458.1"/>
    </source>
</evidence>
<feature type="signal peptide" evidence="1">
    <location>
        <begin position="1"/>
        <end position="29"/>
    </location>
</feature>
<dbReference type="KEGG" id="lcu:PL11_005680"/>
<name>A0A1S6QIM2_9LACO</name>
<reference evidence="2 3" key="1">
    <citation type="journal article" date="2015" name="Genome Announc.">
        <title>Genome Sequence of Lactobacillus curieae CCTCC M 2011381T, a Novel Producer of Gamma-aminobutyric Acid.</title>
        <authorList>
            <person name="Wang Y."/>
            <person name="Wang Y."/>
            <person name="Lang C."/>
            <person name="Wei D."/>
            <person name="Xu P."/>
            <person name="Xie J."/>
        </authorList>
    </citation>
    <scope>NUCLEOTIDE SEQUENCE [LARGE SCALE GENOMIC DNA]</scope>
    <source>
        <strain evidence="2 3">CCTCC M 2011381</strain>
    </source>
</reference>
<dbReference type="AlphaFoldDB" id="A0A1S6QIM2"/>
<proteinExistence type="predicted"/>
<gene>
    <name evidence="2" type="ORF">PL11_005680</name>
</gene>
<dbReference type="EMBL" id="CP018906">
    <property type="protein sequence ID" value="AQW21458.1"/>
    <property type="molecule type" value="Genomic_DNA"/>
</dbReference>
<feature type="chain" id="PRO_5010531968" evidence="1">
    <location>
        <begin position="30"/>
        <end position="186"/>
    </location>
</feature>
<accession>A0A1S6QIM2</accession>
<dbReference type="RefSeq" id="WP_035167916.1">
    <property type="nucleotide sequence ID" value="NZ_CP018906.1"/>
</dbReference>
<dbReference type="Proteomes" id="UP000030361">
    <property type="component" value="Chromosome"/>
</dbReference>
<evidence type="ECO:0000313" key="3">
    <source>
        <dbReference type="Proteomes" id="UP000030361"/>
    </source>
</evidence>
<sequence>MKNKSKLIVFSVAACLTTTSLGGVSSAFADSQLQQVSTSKQNLPNLSRQELFSMNLTDDQIVDVLTQINNGQSKLTINGVEYTVNPTEIKNAATQTNNGKTPYSNSFISLPSWGTLYELAGFIQNVVSVNGYTHKSGIKVGKWIKSHHPKLAKSIRSNNKLIFMIQAVIGFGLEASFVSGIQEGVK</sequence>
<organism evidence="2 3">
    <name type="scientific">Lentilactobacillus curieae</name>
    <dbReference type="NCBI Taxonomy" id="1138822"/>
    <lineage>
        <taxon>Bacteria</taxon>
        <taxon>Bacillati</taxon>
        <taxon>Bacillota</taxon>
        <taxon>Bacilli</taxon>
        <taxon>Lactobacillales</taxon>
        <taxon>Lactobacillaceae</taxon>
        <taxon>Lentilactobacillus</taxon>
    </lineage>
</organism>
<keyword evidence="1" id="KW-0732">Signal</keyword>